<proteinExistence type="inferred from homology"/>
<evidence type="ECO:0000313" key="7">
    <source>
        <dbReference type="Proteomes" id="UP000711614"/>
    </source>
</evidence>
<dbReference type="Pfam" id="PF02922">
    <property type="entry name" value="CBM_48"/>
    <property type="match status" value="1"/>
</dbReference>
<keyword evidence="2 6" id="KW-0378">Hydrolase</keyword>
<dbReference type="Gene3D" id="2.60.40.1180">
    <property type="entry name" value="Golgi alpha-mannosidase II"/>
    <property type="match status" value="1"/>
</dbReference>
<comment type="caution">
    <text evidence="6">The sequence shown here is derived from an EMBL/GenBank/DDBJ whole genome shotgun (WGS) entry which is preliminary data.</text>
</comment>
<dbReference type="RefSeq" id="WP_209677627.1">
    <property type="nucleotide sequence ID" value="NZ_JAGIOI010000001.1"/>
</dbReference>
<sequence length="735" mass="80942">MAVTVIQAISTLGAALSRHFPLGVTGLPAEQGPDAVNVAVYSPSFSHVVLCFQPPGGHWKAVLLPDKTDGVHHGLVENLPVGSRYGFYTQPGASREEMLLIDPEAVQLLLDPYGHYIEQTDQTDQPDGVDGADGAGAVHSESRYLSVRMDRGFDWGAARRPNTPWRETVFYEAHVKGQTMLHPDIPEDIRGTYAGMAHPAMIKHLLELGVTAVELLPIHFHIDEPHLHGTGKTNYWGYNTLGFFAPHVGYASEAARKAGPQAVQAELKGMVKLLHEAGIEVILDVVYNHTAEGGRGGRTLSWRGLAEEHYYRMRDGHYYDTTGCGNTLNFGNPHVIKMAMDSLRYWVEEFHIDGFRFDLAVSLARNGVHEFTNQHPFLLAAATDGVLASTKLISEPWDVGYGGWQTGHFPTGWADWNDTFRDTVREVWLTDRAAMLAGHHRKGLATFGDALGGSAAMFAASGRSQLASINFITAHDGFTLADLTAYNHKHNEDNQEDNRDGTDNNRSWNHGIEGITNNPHTLAQRARTARNLMATMLLAQGVPMITAGDELARSQGGNNNVYCQDNEIAWIDWTMDSEALTMLAATRRLLQIRKDFLAAQPSTYPTRGGQAFIHWFAADGTPMTPERWTNPHERVLTMLIGSPDGTVDGLIVFNTGVTDEQVVLPANPRFTGPDGSRAGTPRPYMLRMSTEAPSFMDDGEPTFRLPRSVPLVEPADAVRVDANTVQIYRNDLTPR</sequence>
<feature type="region of interest" description="Disordered" evidence="4">
    <location>
        <begin position="490"/>
        <end position="517"/>
    </location>
</feature>
<name>A0ABS4YVV3_9MICC</name>
<dbReference type="InterPro" id="IPR011837">
    <property type="entry name" value="Glycogen_debranch_GlgX"/>
</dbReference>
<organism evidence="6 7">
    <name type="scientific">Arthrobacter stackebrandtii</name>
    <dbReference type="NCBI Taxonomy" id="272161"/>
    <lineage>
        <taxon>Bacteria</taxon>
        <taxon>Bacillati</taxon>
        <taxon>Actinomycetota</taxon>
        <taxon>Actinomycetes</taxon>
        <taxon>Micrococcales</taxon>
        <taxon>Micrococcaceae</taxon>
        <taxon>Arthrobacter</taxon>
    </lineage>
</organism>
<dbReference type="SUPFAM" id="SSF51445">
    <property type="entry name" value="(Trans)glycosidases"/>
    <property type="match status" value="1"/>
</dbReference>
<dbReference type="InterPro" id="IPR014756">
    <property type="entry name" value="Ig_E-set"/>
</dbReference>
<dbReference type="EC" id="3.2.1.-" evidence="6"/>
<feature type="domain" description="Glycosyl hydrolase family 13 catalytic" evidence="5">
    <location>
        <begin position="178"/>
        <end position="593"/>
    </location>
</feature>
<dbReference type="NCBIfam" id="TIGR02100">
    <property type="entry name" value="glgX_debranch"/>
    <property type="match status" value="1"/>
</dbReference>
<keyword evidence="7" id="KW-1185">Reference proteome</keyword>
<dbReference type="Gene3D" id="3.20.20.80">
    <property type="entry name" value="Glycosidases"/>
    <property type="match status" value="1"/>
</dbReference>
<dbReference type="SUPFAM" id="SSF51011">
    <property type="entry name" value="Glycosyl hydrolase domain"/>
    <property type="match status" value="1"/>
</dbReference>
<protein>
    <submittedName>
        <fullName evidence="6">Glycogen operon protein</fullName>
        <ecNumber evidence="6">3.2.1.-</ecNumber>
    </submittedName>
</protein>
<gene>
    <name evidence="6" type="ORF">JOF48_000877</name>
</gene>
<evidence type="ECO:0000256" key="1">
    <source>
        <dbReference type="ARBA" id="ARBA00008061"/>
    </source>
</evidence>
<reference evidence="6 7" key="1">
    <citation type="submission" date="2021-03" db="EMBL/GenBank/DDBJ databases">
        <title>Sequencing the genomes of 1000 actinobacteria strains.</title>
        <authorList>
            <person name="Klenk H.-P."/>
        </authorList>
    </citation>
    <scope>NUCLEOTIDE SEQUENCE [LARGE SCALE GENOMIC DNA]</scope>
    <source>
        <strain evidence="6 7">DSM 16005</strain>
    </source>
</reference>
<dbReference type="InterPro" id="IPR004193">
    <property type="entry name" value="Glyco_hydro_13_N"/>
</dbReference>
<dbReference type="Proteomes" id="UP000711614">
    <property type="component" value="Unassembled WGS sequence"/>
</dbReference>
<evidence type="ECO:0000256" key="2">
    <source>
        <dbReference type="ARBA" id="ARBA00022801"/>
    </source>
</evidence>
<dbReference type="SUPFAM" id="SSF81296">
    <property type="entry name" value="E set domains"/>
    <property type="match status" value="1"/>
</dbReference>
<dbReference type="InterPro" id="IPR013780">
    <property type="entry name" value="Glyco_hydro_b"/>
</dbReference>
<accession>A0ABS4YVV3</accession>
<dbReference type="EMBL" id="JAGIOI010000001">
    <property type="protein sequence ID" value="MBP2412078.1"/>
    <property type="molecule type" value="Genomic_DNA"/>
</dbReference>
<feature type="compositionally biased region" description="Basic and acidic residues" evidence="4">
    <location>
        <begin position="490"/>
        <end position="503"/>
    </location>
</feature>
<evidence type="ECO:0000259" key="5">
    <source>
        <dbReference type="SMART" id="SM00642"/>
    </source>
</evidence>
<evidence type="ECO:0000313" key="6">
    <source>
        <dbReference type="EMBL" id="MBP2412078.1"/>
    </source>
</evidence>
<evidence type="ECO:0000256" key="3">
    <source>
        <dbReference type="ARBA" id="ARBA00023295"/>
    </source>
</evidence>
<dbReference type="PANTHER" id="PTHR43002">
    <property type="entry name" value="GLYCOGEN DEBRANCHING ENZYME"/>
    <property type="match status" value="1"/>
</dbReference>
<comment type="similarity">
    <text evidence="1">Belongs to the glycosyl hydrolase 13 family.</text>
</comment>
<dbReference type="InterPro" id="IPR013783">
    <property type="entry name" value="Ig-like_fold"/>
</dbReference>
<evidence type="ECO:0000256" key="4">
    <source>
        <dbReference type="SAM" id="MobiDB-lite"/>
    </source>
</evidence>
<dbReference type="GO" id="GO:0016798">
    <property type="term" value="F:hydrolase activity, acting on glycosyl bonds"/>
    <property type="evidence" value="ECO:0007669"/>
    <property type="project" value="UniProtKB-KW"/>
</dbReference>
<dbReference type="InterPro" id="IPR006047">
    <property type="entry name" value="GH13_cat_dom"/>
</dbReference>
<dbReference type="CDD" id="cd11326">
    <property type="entry name" value="AmyAc_Glg_debranch"/>
    <property type="match status" value="1"/>
</dbReference>
<keyword evidence="3 6" id="KW-0326">Glycosidase</keyword>
<dbReference type="Gene3D" id="2.60.40.10">
    <property type="entry name" value="Immunoglobulins"/>
    <property type="match status" value="1"/>
</dbReference>
<dbReference type="InterPro" id="IPR017853">
    <property type="entry name" value="GH"/>
</dbReference>
<dbReference type="SMART" id="SM00642">
    <property type="entry name" value="Aamy"/>
    <property type="match status" value="1"/>
</dbReference>